<dbReference type="KEGG" id="peu:105126717"/>
<keyword evidence="2" id="KW-1185">Reference proteome</keyword>
<dbReference type="AlphaFoldDB" id="A0AAJ6XNZ6"/>
<evidence type="ECO:0000256" key="1">
    <source>
        <dbReference type="SAM" id="MobiDB-lite"/>
    </source>
</evidence>
<sequence>MFSIYISLNSCRSDYFHHHPQAMLRALNKQRNPHRYEKLDKEPDTTSIDLLAGELETSESLPAREVSGSPKLCTLGPESAPQNVSSVKPSRRKDSKSHPLFSLCDGAGRKKKPTARPEFARYLQYVKEGGVWL</sequence>
<dbReference type="PANTHER" id="PTHR35291">
    <property type="entry name" value="PROTEIN SHROOM-LIKE"/>
    <property type="match status" value="1"/>
</dbReference>
<dbReference type="RefSeq" id="XP_011025977.1">
    <property type="nucleotide sequence ID" value="XM_011027675.1"/>
</dbReference>
<accession>A0AAJ6XNZ6</accession>
<evidence type="ECO:0000313" key="2">
    <source>
        <dbReference type="Proteomes" id="UP000694918"/>
    </source>
</evidence>
<dbReference type="GeneID" id="105126717"/>
<organism evidence="2 3">
    <name type="scientific">Populus euphratica</name>
    <name type="common">Euphrates poplar</name>
    <dbReference type="NCBI Taxonomy" id="75702"/>
    <lineage>
        <taxon>Eukaryota</taxon>
        <taxon>Viridiplantae</taxon>
        <taxon>Streptophyta</taxon>
        <taxon>Embryophyta</taxon>
        <taxon>Tracheophyta</taxon>
        <taxon>Spermatophyta</taxon>
        <taxon>Magnoliopsida</taxon>
        <taxon>eudicotyledons</taxon>
        <taxon>Gunneridae</taxon>
        <taxon>Pentapetalae</taxon>
        <taxon>rosids</taxon>
        <taxon>fabids</taxon>
        <taxon>Malpighiales</taxon>
        <taxon>Salicaceae</taxon>
        <taxon>Saliceae</taxon>
        <taxon>Populus</taxon>
    </lineage>
</organism>
<dbReference type="PANTHER" id="PTHR35291:SF3">
    <property type="entry name" value="PROTEIN SHROOM-LIKE"/>
    <property type="match status" value="1"/>
</dbReference>
<evidence type="ECO:0000313" key="3">
    <source>
        <dbReference type="RefSeq" id="XP_011025977.1"/>
    </source>
</evidence>
<name>A0AAJ6XNZ6_POPEU</name>
<reference evidence="3" key="1">
    <citation type="submission" date="2025-08" db="UniProtKB">
        <authorList>
            <consortium name="RefSeq"/>
        </authorList>
    </citation>
    <scope>IDENTIFICATION</scope>
</reference>
<dbReference type="Proteomes" id="UP000694918">
    <property type="component" value="Unplaced"/>
</dbReference>
<gene>
    <name evidence="3" type="primary">LOC105126717</name>
</gene>
<protein>
    <submittedName>
        <fullName evidence="3">Uncharacterized protein LOC105126717</fullName>
    </submittedName>
</protein>
<feature type="region of interest" description="Disordered" evidence="1">
    <location>
        <begin position="59"/>
        <end position="112"/>
    </location>
</feature>
<proteinExistence type="predicted"/>